<sequence>MSSRGAARLVIAAVCILQASLVLAAPREQAPSAIIEVAPRPTPAPSRSTDRSGKARQTQARVLNTPSLANAAAVGVSGVLPQGTTARVQNMQNGRTTMVLVQAGGPDSAGRLLDITPPVARALGVTGTSADILVAPLAVPQPDGSIRLGEGTRLAGAVAAPAISERPQD</sequence>
<organism evidence="3 4">
    <name type="scientific">Roseomonas indoligenes</name>
    <dbReference type="NCBI Taxonomy" id="2820811"/>
    <lineage>
        <taxon>Bacteria</taxon>
        <taxon>Pseudomonadati</taxon>
        <taxon>Pseudomonadota</taxon>
        <taxon>Alphaproteobacteria</taxon>
        <taxon>Acetobacterales</taxon>
        <taxon>Roseomonadaceae</taxon>
        <taxon>Roseomonas</taxon>
    </lineage>
</organism>
<dbReference type="Proteomes" id="UP000677537">
    <property type="component" value="Unassembled WGS sequence"/>
</dbReference>
<evidence type="ECO:0000313" key="3">
    <source>
        <dbReference type="EMBL" id="MBP0495626.1"/>
    </source>
</evidence>
<evidence type="ECO:0000256" key="1">
    <source>
        <dbReference type="SAM" id="MobiDB-lite"/>
    </source>
</evidence>
<dbReference type="Gene3D" id="2.40.40.10">
    <property type="entry name" value="RlpA-like domain"/>
    <property type="match status" value="1"/>
</dbReference>
<dbReference type="RefSeq" id="WP_209376424.1">
    <property type="nucleotide sequence ID" value="NZ_JAGIZA010000019.1"/>
</dbReference>
<name>A0A940S6K6_9PROT</name>
<evidence type="ECO:0000256" key="2">
    <source>
        <dbReference type="SAM" id="SignalP"/>
    </source>
</evidence>
<proteinExistence type="predicted"/>
<feature type="signal peptide" evidence="2">
    <location>
        <begin position="1"/>
        <end position="24"/>
    </location>
</feature>
<protein>
    <submittedName>
        <fullName evidence="3">Uncharacterized protein</fullName>
    </submittedName>
</protein>
<dbReference type="EMBL" id="JAGIZA010000019">
    <property type="protein sequence ID" value="MBP0495626.1"/>
    <property type="molecule type" value="Genomic_DNA"/>
</dbReference>
<keyword evidence="2" id="KW-0732">Signal</keyword>
<accession>A0A940S6K6</accession>
<keyword evidence="4" id="KW-1185">Reference proteome</keyword>
<feature type="region of interest" description="Disordered" evidence="1">
    <location>
        <begin position="34"/>
        <end position="55"/>
    </location>
</feature>
<comment type="caution">
    <text evidence="3">The sequence shown here is derived from an EMBL/GenBank/DDBJ whole genome shotgun (WGS) entry which is preliminary data.</text>
</comment>
<gene>
    <name evidence="3" type="ORF">J5Y10_22775</name>
</gene>
<feature type="chain" id="PRO_5038118525" evidence="2">
    <location>
        <begin position="25"/>
        <end position="169"/>
    </location>
</feature>
<evidence type="ECO:0000313" key="4">
    <source>
        <dbReference type="Proteomes" id="UP000677537"/>
    </source>
</evidence>
<reference evidence="3" key="1">
    <citation type="submission" date="2021-03" db="EMBL/GenBank/DDBJ databases">
        <authorList>
            <person name="So Y."/>
        </authorList>
    </citation>
    <scope>NUCLEOTIDE SEQUENCE</scope>
    <source>
        <strain evidence="3">SG15</strain>
    </source>
</reference>
<dbReference type="InterPro" id="IPR036908">
    <property type="entry name" value="RlpA-like_sf"/>
</dbReference>
<dbReference type="AlphaFoldDB" id="A0A940S6K6"/>